<keyword evidence="7" id="KW-0677">Repeat</keyword>
<evidence type="ECO:0000256" key="1">
    <source>
        <dbReference type="ARBA" id="ARBA00004138"/>
    </source>
</evidence>
<feature type="compositionally biased region" description="Basic and acidic residues" evidence="17">
    <location>
        <begin position="1"/>
        <end position="19"/>
    </location>
</feature>
<keyword evidence="4" id="KW-0963">Cytoplasm</keyword>
<keyword evidence="9" id="KW-0969">Cilium</keyword>
<evidence type="ECO:0000256" key="2">
    <source>
        <dbReference type="ARBA" id="ARBA00004300"/>
    </source>
</evidence>
<dbReference type="GO" id="GO:0005829">
    <property type="term" value="C:cytosol"/>
    <property type="evidence" value="ECO:0007669"/>
    <property type="project" value="Ensembl"/>
</dbReference>
<dbReference type="AlphaFoldDB" id="A0A6I9M6G9"/>
<dbReference type="GO" id="GO:0045504">
    <property type="term" value="F:dynein heavy chain binding"/>
    <property type="evidence" value="ECO:0007669"/>
    <property type="project" value="InterPro"/>
</dbReference>
<comment type="subcellular location">
    <subcellularLocation>
        <location evidence="1">Cell projection</location>
        <location evidence="1">Cilium</location>
    </subcellularLocation>
    <subcellularLocation>
        <location evidence="2">Cytoplasm</location>
        <location evidence="2">Cytoskeleton</location>
        <location evidence="2">Microtubule organizing center</location>
        <location evidence="2">Centrosome</location>
    </subcellularLocation>
</comment>
<sequence>MEPGKRRTKDDTWKADELRRHLKAVQSGSPKEEKKLREKKLHKESELGLLEYREHKSRDPDREARHKEKLAERDLHTSTEHLRGERDRERHKERRKEAKDREKDKLRERHREQDTEKPHSRGKDREREKDRRARKEELRQTVAYHDLLGREARGRQMLERVEKKVHTASKVRIEERERRDEDSERGDEDRERRYRERKLQYGDSKENPLNYWLYKEESEKKHRKARDADRERRHRDRSSTREKREKHSKEKGNSLSDRETEERPREKRHKEGLHHDEERRRSHSDKKERSAKEEHRKREAKEPEKEDHDLEATGTEEYLANFEDDFEDYEDDFEVCDGDDDSNNEHDSREKAEELPPAQKREIQEIQKAISAENERVGELSLKLFQKQGRMEYEKESWADANDSISRTPVCGIFVDFATASHRQKSRSQALKQKTRSAKLLRLIDLDFSFTFSLLDLPPVNEYDMYIRNFGKKNTKQAYVQYNEDNVERDVQTEEIETREVWTQHPGEGAAVSGGSEEKDFSDVMVVPKIDTPRLSSFLRAACQVVAVLLEEDRLAAGPSWNPRAQDKALNISDNSSQLNTNLPFLQGRKVSCLHASRVQRQTVVSVHDLPEKAFAPSLDSRHLLCVWDIWQPSGPQKVLICESKVTCCCFSPLKAFLLFAGTVHGSVVLWDLREDSRIHHYVRLSNCLWAFRTPTFSTDGVLTSVNHRSPLHAIEPVATSAYKKQSLVLSPFSTQEEMSGLSFHIASLDESGVLNVWVVVELPKADISGSMSDLGLIPGGRIKLVHSTVIQLGNSLSHKDGEFWGSTQTLSVKFLPSDPNHFVVGTDMGLISHNTRQDWKVSPKVFKPQQHGVRPIRVNVIEFSPFEETVFLAGCSDGSIRLHHLTSERPVMQWDSSTKGRSVTSLQWSPTRPAVFLVQDDASRIYVWDLLENDLGPVAQQPISPDKLVAMTIMGDPEKVSGSFVALVLARASGTVDIQYLKRRWTIPAADEHSQLHVLLQK</sequence>
<dbReference type="PANTHER" id="PTHR16022:SF0">
    <property type="entry name" value="CYTOPLASMIC DYNEIN 2 INTERMEDIATE CHAIN 1"/>
    <property type="match status" value="1"/>
</dbReference>
<evidence type="ECO:0000256" key="11">
    <source>
        <dbReference type="ARBA" id="ARBA00023273"/>
    </source>
</evidence>
<dbReference type="GO" id="GO:0035721">
    <property type="term" value="P:intraciliary retrograde transport"/>
    <property type="evidence" value="ECO:0007669"/>
    <property type="project" value="Ensembl"/>
</dbReference>
<feature type="compositionally biased region" description="Basic and acidic residues" evidence="17">
    <location>
        <begin position="30"/>
        <end position="139"/>
    </location>
</feature>
<evidence type="ECO:0000256" key="15">
    <source>
        <dbReference type="ARBA" id="ARBA00075740"/>
    </source>
</evidence>
<evidence type="ECO:0000256" key="14">
    <source>
        <dbReference type="ARBA" id="ARBA00072501"/>
    </source>
</evidence>
<evidence type="ECO:0000256" key="13">
    <source>
        <dbReference type="ARBA" id="ARBA00065897"/>
    </source>
</evidence>
<evidence type="ECO:0000313" key="18">
    <source>
        <dbReference type="Ensembl" id="ENSPEMP00000027733.2"/>
    </source>
</evidence>
<dbReference type="Pfam" id="PF00400">
    <property type="entry name" value="WD40"/>
    <property type="match status" value="1"/>
</dbReference>
<feature type="compositionally biased region" description="Basic and acidic residues" evidence="17">
    <location>
        <begin position="343"/>
        <end position="359"/>
    </location>
</feature>
<evidence type="ECO:0000256" key="5">
    <source>
        <dbReference type="ARBA" id="ARBA00022553"/>
    </source>
</evidence>
<reference evidence="18" key="2">
    <citation type="submission" date="2025-08" db="UniProtKB">
        <authorList>
            <consortium name="Ensembl"/>
        </authorList>
    </citation>
    <scope>IDENTIFICATION</scope>
</reference>
<name>A0A6I9M6G9_PERMB</name>
<dbReference type="Proteomes" id="UP000694547">
    <property type="component" value="Chromosome 14"/>
</dbReference>
<dbReference type="Ensembl" id="ENSPEMT00000032150.2">
    <property type="protein sequence ID" value="ENSPEMP00000027733.2"/>
    <property type="gene ID" value="ENSPEMG00000023457.2"/>
</dbReference>
<keyword evidence="19" id="KW-1185">Reference proteome</keyword>
<reference evidence="18 19" key="1">
    <citation type="submission" date="2018-10" db="EMBL/GenBank/DDBJ databases">
        <title>Improved assembly of the deer mouse Peromyscus maniculatus genome.</title>
        <authorList>
            <person name="Lassance J.-M."/>
            <person name="Hoekstra H.E."/>
        </authorList>
    </citation>
    <scope>NUCLEOTIDE SEQUENCE [LARGE SCALE GENOMIC DNA]</scope>
</reference>
<evidence type="ECO:0000256" key="17">
    <source>
        <dbReference type="SAM" id="MobiDB-lite"/>
    </source>
</evidence>
<dbReference type="GeneID" id="102904480"/>
<dbReference type="GO" id="GO:0000242">
    <property type="term" value="C:pericentriolar material"/>
    <property type="evidence" value="ECO:0007669"/>
    <property type="project" value="Ensembl"/>
</dbReference>
<dbReference type="FunFam" id="2.130.10.10:FF:001197">
    <property type="entry name" value="WD repeat domain 60"/>
    <property type="match status" value="1"/>
</dbReference>
<feature type="compositionally biased region" description="Basic and acidic residues" evidence="17">
    <location>
        <begin position="273"/>
        <end position="311"/>
    </location>
</feature>
<keyword evidence="6" id="KW-0853">WD repeat</keyword>
<dbReference type="InterPro" id="IPR042505">
    <property type="entry name" value="DYNC2I1"/>
</dbReference>
<dbReference type="RefSeq" id="XP_006988361.1">
    <property type="nucleotide sequence ID" value="XM_006988299.4"/>
</dbReference>
<evidence type="ECO:0000256" key="7">
    <source>
        <dbReference type="ARBA" id="ARBA00022737"/>
    </source>
</evidence>
<keyword evidence="10" id="KW-0206">Cytoskeleton</keyword>
<organism evidence="18 19">
    <name type="scientific">Peromyscus maniculatus bairdii</name>
    <name type="common">Prairie deer mouse</name>
    <dbReference type="NCBI Taxonomy" id="230844"/>
    <lineage>
        <taxon>Eukaryota</taxon>
        <taxon>Metazoa</taxon>
        <taxon>Chordata</taxon>
        <taxon>Craniata</taxon>
        <taxon>Vertebrata</taxon>
        <taxon>Euteleostomi</taxon>
        <taxon>Mammalia</taxon>
        <taxon>Eutheria</taxon>
        <taxon>Euarchontoglires</taxon>
        <taxon>Glires</taxon>
        <taxon>Rodentia</taxon>
        <taxon>Myomorpha</taxon>
        <taxon>Muroidea</taxon>
        <taxon>Cricetidae</taxon>
        <taxon>Neotominae</taxon>
        <taxon>Peromyscus</taxon>
    </lineage>
</organism>
<reference evidence="18" key="3">
    <citation type="submission" date="2025-09" db="UniProtKB">
        <authorList>
            <consortium name="Ensembl"/>
        </authorList>
    </citation>
    <scope>IDENTIFICATION</scope>
</reference>
<dbReference type="GO" id="GO:0031021">
    <property type="term" value="C:interphase microtubule organizing center"/>
    <property type="evidence" value="ECO:0007669"/>
    <property type="project" value="Ensembl"/>
</dbReference>
<comment type="subunit">
    <text evidence="13">Intermediate chain of the cytoplasmic dynein complex 2, a multisubunit complex, composed at least of eleven different proteins. The cytoplasmic dynein 2 complex consists of two catalytic heavy chains (HCs) and a number of non-catalytic subunits presented by intermediate chains (ICs), light intermediate chains (LICs) and light chains (LCs). Among them, a heavy chain (DYNC2H1), two intermediate chains (DYNC2I2 and DYNC2I1), a light intermediate chain (DYNC2LI1), and a light chain (DYNLT2B) are unique to the cytoplasmic dynein complex 2, but a subset of the light chains are also shared by dynein-1 and dynein-2 complexes. Interacts with DYNC2I2; their C-terminal domains each bind a copy of the heavy chain, and their extended N-terminal regions are held together by an array of light chain dimers. Interacts with DYNLT2B. Interacts (via the N-terminal half) with DYNLT2B-DYNLT1 dimer or with DYNLT2B-DYNLT3 dimer; this interaction is crucial for retrograde trafficking of ciliary proteins.</text>
</comment>
<comment type="similarity">
    <text evidence="3">Belongs to the dynein light intermediate chain family.</text>
</comment>
<evidence type="ECO:0000256" key="8">
    <source>
        <dbReference type="ARBA" id="ARBA00022794"/>
    </source>
</evidence>
<feature type="compositionally biased region" description="Basic and acidic residues" evidence="17">
    <location>
        <begin position="214"/>
        <end position="265"/>
    </location>
</feature>
<feature type="region of interest" description="Disordered" evidence="17">
    <location>
        <begin position="1"/>
        <end position="313"/>
    </location>
</feature>
<dbReference type="FunFam" id="2.130.10.10:FF:000979">
    <property type="entry name" value="WD repeat domain 60"/>
    <property type="match status" value="1"/>
</dbReference>
<comment type="function">
    <text evidence="12">Acts as one of several non-catalytic accessory components of the cytoplasmic dynein 2 complex (dynein-2 complex), a motor protein complex that drives the movement of cargos along microtubules within cilia and flagella in concert with the intraflagellar transport (IFT) system. DYNC2I1 plays a major role in retrograde ciliary protein trafficking in cilia and flagella. Also requires to maintain a functional transition zone.</text>
</comment>
<dbReference type="GeneTree" id="ENSGT00390000013743"/>
<evidence type="ECO:0000256" key="3">
    <source>
        <dbReference type="ARBA" id="ARBA00006831"/>
    </source>
</evidence>
<keyword evidence="8" id="KW-0970">Cilium biogenesis/degradation</keyword>
<dbReference type="GO" id="GO:0000922">
    <property type="term" value="C:spindle pole"/>
    <property type="evidence" value="ECO:0007669"/>
    <property type="project" value="Ensembl"/>
</dbReference>
<evidence type="ECO:0000256" key="4">
    <source>
        <dbReference type="ARBA" id="ARBA00022490"/>
    </source>
</evidence>
<evidence type="ECO:0000256" key="16">
    <source>
        <dbReference type="ARBA" id="ARBA00079714"/>
    </source>
</evidence>
<evidence type="ECO:0000313" key="19">
    <source>
        <dbReference type="Proteomes" id="UP000694547"/>
    </source>
</evidence>
<keyword evidence="11" id="KW-0966">Cell projection</keyword>
<feature type="compositionally biased region" description="Acidic residues" evidence="17">
    <location>
        <begin position="332"/>
        <end position="342"/>
    </location>
</feature>
<dbReference type="GO" id="GO:0048704">
    <property type="term" value="P:embryonic skeletal system morphogenesis"/>
    <property type="evidence" value="ECO:0007669"/>
    <property type="project" value="Ensembl"/>
</dbReference>
<dbReference type="GO" id="GO:0005868">
    <property type="term" value="C:cytoplasmic dynein complex"/>
    <property type="evidence" value="ECO:0007669"/>
    <property type="project" value="Ensembl"/>
</dbReference>
<evidence type="ECO:0000256" key="6">
    <source>
        <dbReference type="ARBA" id="ARBA00022574"/>
    </source>
</evidence>
<dbReference type="SUPFAM" id="SSF50978">
    <property type="entry name" value="WD40 repeat-like"/>
    <property type="match status" value="1"/>
</dbReference>
<dbReference type="GO" id="GO:0036064">
    <property type="term" value="C:ciliary basal body"/>
    <property type="evidence" value="ECO:0007669"/>
    <property type="project" value="Ensembl"/>
</dbReference>
<dbReference type="GO" id="GO:0045503">
    <property type="term" value="F:dynein light chain binding"/>
    <property type="evidence" value="ECO:0007669"/>
    <property type="project" value="Ensembl"/>
</dbReference>
<evidence type="ECO:0000256" key="10">
    <source>
        <dbReference type="ARBA" id="ARBA00023212"/>
    </source>
</evidence>
<gene>
    <name evidence="18" type="primary">Dync2i1</name>
</gene>
<keyword evidence="5" id="KW-0597">Phosphoprotein</keyword>
<evidence type="ECO:0000256" key="12">
    <source>
        <dbReference type="ARBA" id="ARBA00058820"/>
    </source>
</evidence>
<proteinExistence type="inferred from homology"/>
<evidence type="ECO:0000256" key="9">
    <source>
        <dbReference type="ARBA" id="ARBA00023069"/>
    </source>
</evidence>
<dbReference type="GO" id="GO:0097546">
    <property type="term" value="C:ciliary base"/>
    <property type="evidence" value="ECO:0007669"/>
    <property type="project" value="Ensembl"/>
</dbReference>
<dbReference type="SMART" id="SM00320">
    <property type="entry name" value="WD40"/>
    <property type="match status" value="3"/>
</dbReference>
<dbReference type="CTD" id="55112"/>
<dbReference type="InterPro" id="IPR001680">
    <property type="entry name" value="WD40_rpt"/>
</dbReference>
<dbReference type="OrthoDB" id="2162425at2759"/>
<dbReference type="Gene3D" id="2.130.10.10">
    <property type="entry name" value="YVTN repeat-like/Quinoprotein amine dehydrogenase"/>
    <property type="match status" value="2"/>
</dbReference>
<feature type="compositionally biased region" description="Basic and acidic residues" evidence="17">
    <location>
        <begin position="147"/>
        <end position="206"/>
    </location>
</feature>
<dbReference type="GO" id="GO:0060271">
    <property type="term" value="P:cilium assembly"/>
    <property type="evidence" value="ECO:0007669"/>
    <property type="project" value="Ensembl"/>
</dbReference>
<protein>
    <recommendedName>
        <fullName evidence="14">Cytoplasmic dynein 2 intermediate chain 1</fullName>
    </recommendedName>
    <alternativeName>
        <fullName evidence="16">Dynein 2 intermediate chain 1</fullName>
    </alternativeName>
    <alternativeName>
        <fullName evidence="15">WD repeat-containing protein 60</fullName>
    </alternativeName>
</protein>
<accession>A0A6I9M6G9</accession>
<dbReference type="PANTHER" id="PTHR16022">
    <property type="entry name" value="WD REPEAT DOMAIN 60"/>
    <property type="match status" value="1"/>
</dbReference>
<dbReference type="InterPro" id="IPR036322">
    <property type="entry name" value="WD40_repeat_dom_sf"/>
</dbReference>
<dbReference type="InterPro" id="IPR015943">
    <property type="entry name" value="WD40/YVTN_repeat-like_dom_sf"/>
</dbReference>
<feature type="region of interest" description="Disordered" evidence="17">
    <location>
        <begin position="332"/>
        <end position="359"/>
    </location>
</feature>